<dbReference type="Gene3D" id="1.10.510.10">
    <property type="entry name" value="Transferase(Phosphotransferase) domain 1"/>
    <property type="match status" value="1"/>
</dbReference>
<dbReference type="Proteomes" id="UP000612055">
    <property type="component" value="Unassembled WGS sequence"/>
</dbReference>
<dbReference type="InterPro" id="IPR008271">
    <property type="entry name" value="Ser/Thr_kinase_AS"/>
</dbReference>
<keyword evidence="9" id="KW-1185">Reference proteome</keyword>
<dbReference type="InterPro" id="IPR017441">
    <property type="entry name" value="Protein_kinase_ATP_BS"/>
</dbReference>
<evidence type="ECO:0000256" key="2">
    <source>
        <dbReference type="ARBA" id="ARBA00022741"/>
    </source>
</evidence>
<dbReference type="PANTHER" id="PTHR44329">
    <property type="entry name" value="SERINE/THREONINE-PROTEIN KINASE TNNI3K-RELATED"/>
    <property type="match status" value="1"/>
</dbReference>
<feature type="compositionally biased region" description="Pro residues" evidence="6">
    <location>
        <begin position="258"/>
        <end position="271"/>
    </location>
</feature>
<feature type="region of interest" description="Disordered" evidence="6">
    <location>
        <begin position="753"/>
        <end position="787"/>
    </location>
</feature>
<dbReference type="PROSITE" id="PS00107">
    <property type="entry name" value="PROTEIN_KINASE_ATP"/>
    <property type="match status" value="1"/>
</dbReference>
<keyword evidence="1" id="KW-0808">Transferase</keyword>
<dbReference type="SMART" id="SM00220">
    <property type="entry name" value="S_TKc"/>
    <property type="match status" value="1"/>
</dbReference>
<evidence type="ECO:0000256" key="3">
    <source>
        <dbReference type="ARBA" id="ARBA00022777"/>
    </source>
</evidence>
<dbReference type="SUPFAM" id="SSF56112">
    <property type="entry name" value="Protein kinase-like (PK-like)"/>
    <property type="match status" value="1"/>
</dbReference>
<evidence type="ECO:0000313" key="9">
    <source>
        <dbReference type="Proteomes" id="UP000612055"/>
    </source>
</evidence>
<feature type="region of interest" description="Disordered" evidence="6">
    <location>
        <begin position="338"/>
        <end position="398"/>
    </location>
</feature>
<dbReference type="OrthoDB" id="536504at2759"/>
<comment type="caution">
    <text evidence="8">The sequence shown here is derived from an EMBL/GenBank/DDBJ whole genome shotgun (WGS) entry which is preliminary data.</text>
</comment>
<dbReference type="PROSITE" id="PS50011">
    <property type="entry name" value="PROTEIN_KINASE_DOM"/>
    <property type="match status" value="1"/>
</dbReference>
<reference evidence="8" key="1">
    <citation type="journal article" date="2020" name="bioRxiv">
        <title>Comparative genomics of Chlamydomonas.</title>
        <authorList>
            <person name="Craig R.J."/>
            <person name="Hasan A.R."/>
            <person name="Ness R.W."/>
            <person name="Keightley P.D."/>
        </authorList>
    </citation>
    <scope>NUCLEOTIDE SEQUENCE</scope>
    <source>
        <strain evidence="8">CCAP 11/70</strain>
    </source>
</reference>
<evidence type="ECO:0000259" key="7">
    <source>
        <dbReference type="PROSITE" id="PS50011"/>
    </source>
</evidence>
<dbReference type="Gene3D" id="3.30.200.20">
    <property type="entry name" value="Phosphorylase Kinase, domain 1"/>
    <property type="match status" value="1"/>
</dbReference>
<feature type="compositionally biased region" description="Pro residues" evidence="6">
    <location>
        <begin position="198"/>
        <end position="214"/>
    </location>
</feature>
<feature type="binding site" evidence="5">
    <location>
        <position position="546"/>
    </location>
    <ligand>
        <name>ATP</name>
        <dbReference type="ChEBI" id="CHEBI:30616"/>
    </ligand>
</feature>
<dbReference type="Pfam" id="PF00069">
    <property type="entry name" value="Pkinase"/>
    <property type="match status" value="1"/>
</dbReference>
<dbReference type="PANTHER" id="PTHR44329:SF214">
    <property type="entry name" value="PROTEIN KINASE DOMAIN-CONTAINING PROTEIN"/>
    <property type="match status" value="1"/>
</dbReference>
<dbReference type="InterPro" id="IPR051681">
    <property type="entry name" value="Ser/Thr_Kinases-Pseudokinases"/>
</dbReference>
<evidence type="ECO:0000256" key="5">
    <source>
        <dbReference type="PROSITE-ProRule" id="PRU10141"/>
    </source>
</evidence>
<feature type="region of interest" description="Disordered" evidence="6">
    <location>
        <begin position="416"/>
        <end position="484"/>
    </location>
</feature>
<feature type="compositionally biased region" description="Low complexity" evidence="6">
    <location>
        <begin position="421"/>
        <end position="439"/>
    </location>
</feature>
<feature type="region of interest" description="Disordered" evidence="6">
    <location>
        <begin position="258"/>
        <end position="300"/>
    </location>
</feature>
<name>A0A835Y3A3_9CHLO</name>
<dbReference type="GO" id="GO:0004674">
    <property type="term" value="F:protein serine/threonine kinase activity"/>
    <property type="evidence" value="ECO:0007669"/>
    <property type="project" value="TreeGrafter"/>
</dbReference>
<feature type="compositionally biased region" description="Low complexity" evidence="6">
    <location>
        <begin position="475"/>
        <end position="484"/>
    </location>
</feature>
<keyword evidence="3" id="KW-0418">Kinase</keyword>
<organism evidence="8 9">
    <name type="scientific">Edaphochlamys debaryana</name>
    <dbReference type="NCBI Taxonomy" id="47281"/>
    <lineage>
        <taxon>Eukaryota</taxon>
        <taxon>Viridiplantae</taxon>
        <taxon>Chlorophyta</taxon>
        <taxon>core chlorophytes</taxon>
        <taxon>Chlorophyceae</taxon>
        <taxon>CS clade</taxon>
        <taxon>Chlamydomonadales</taxon>
        <taxon>Chlamydomonadales incertae sedis</taxon>
        <taxon>Edaphochlamys</taxon>
    </lineage>
</organism>
<evidence type="ECO:0000256" key="6">
    <source>
        <dbReference type="SAM" id="MobiDB-lite"/>
    </source>
</evidence>
<dbReference type="GO" id="GO:0005524">
    <property type="term" value="F:ATP binding"/>
    <property type="evidence" value="ECO:0007669"/>
    <property type="project" value="UniProtKB-UniRule"/>
</dbReference>
<dbReference type="AlphaFoldDB" id="A0A835Y3A3"/>
<sequence length="845" mass="87630">MPVRRKVVLASHVVLTFRHLHMYLYIKDNFLRTPGIDLLQASPAGTVGARLHGDEIGPIGDYCFPIRLMETNWAAVPRPADLPGVQDYRFFTPQPGCLNVTAPSTVTLGQRCWPIMQVVYDMGLPAMILDLSGKPQPASYTVHITSSWARCRRVLSDDCITSLGPLGCFLFATSNRTNLPTFFPDPAGPGLDSGGGKPQPPPQPQALAPGPPEAAGPGESYAVPAWAVGVGCAVGGAAVCILAAVGFTLVWPRLRGVPPGPPEPGPGPDVPPSSKTPSPGASSADALVSGSPAPALPGMTTRAPGVAPVITAESGTAPNAAPFTAAPEEVLRLSYVHPPAAVSPPSPRSHHHRHLPSGPRPASVGALQLLRPRSQAGLPPAGAFRPRSQSSATAAAGMTARLEARLEPARLDSTFEEGAAEEAPSAGRSPGAGAGRSSPEALSDELEQAGPGQGCSRPHARASGGVEEGVEGSERVPGSGDGAADSGSCICSWDQAAVAIKLTAEEEAAAEDESLMLVQLRPVVLGKGGFGRVQEGVYRGQVVAVKQLVDGLLEAAVGDTCARAASLLQELEVLARCRHPNIVTLLGASLGPRPFMVLERMEISLERLLYGKGPSRELLPLPLVIHIGRDIAAGLEYLHGLHPYVLHRDLKPGNVLINNPWGPAPVVKISDFGLSRLRETILLTAHPGAGTAAYMAPECFDLQDQPAISYKADMYSFGVLMWEMLAGVRPWEGLGHLNIALAVALGGKRLAMPPRPPAAESSGGLPSDVPSAGGSGGGGGGPGGGSCASRWPSRLVRLLAEAFDADPLRRPAAAEAAKRLELAKQALHMEGQKGLPEAAGANAAM</sequence>
<keyword evidence="4 5" id="KW-0067">ATP-binding</keyword>
<dbReference type="EMBL" id="JAEHOE010000063">
    <property type="protein sequence ID" value="KAG2490279.1"/>
    <property type="molecule type" value="Genomic_DNA"/>
</dbReference>
<dbReference type="PROSITE" id="PS00108">
    <property type="entry name" value="PROTEIN_KINASE_ST"/>
    <property type="match status" value="1"/>
</dbReference>
<evidence type="ECO:0000256" key="4">
    <source>
        <dbReference type="ARBA" id="ARBA00022840"/>
    </source>
</evidence>
<protein>
    <recommendedName>
        <fullName evidence="7">Protein kinase domain-containing protein</fullName>
    </recommendedName>
</protein>
<accession>A0A835Y3A3</accession>
<evidence type="ECO:0000256" key="1">
    <source>
        <dbReference type="ARBA" id="ARBA00022679"/>
    </source>
</evidence>
<feature type="compositionally biased region" description="Gly residues" evidence="6">
    <location>
        <begin position="773"/>
        <end position="786"/>
    </location>
</feature>
<gene>
    <name evidence="8" type="ORF">HYH03_011231</name>
</gene>
<feature type="region of interest" description="Disordered" evidence="6">
    <location>
        <begin position="181"/>
        <end position="216"/>
    </location>
</feature>
<dbReference type="InterPro" id="IPR011009">
    <property type="entry name" value="Kinase-like_dom_sf"/>
</dbReference>
<dbReference type="InterPro" id="IPR000719">
    <property type="entry name" value="Prot_kinase_dom"/>
</dbReference>
<proteinExistence type="predicted"/>
<keyword evidence="2 5" id="KW-0547">Nucleotide-binding</keyword>
<evidence type="ECO:0000313" key="8">
    <source>
        <dbReference type="EMBL" id="KAG2490279.1"/>
    </source>
</evidence>
<feature type="domain" description="Protein kinase" evidence="7">
    <location>
        <begin position="519"/>
        <end position="822"/>
    </location>
</feature>